<gene>
    <name evidence="2" type="ORF">KQI82_00760</name>
    <name evidence="3" type="ORF">KQI82_07620</name>
</gene>
<proteinExistence type="predicted"/>
<feature type="domain" description="Helix-turn-helix conjugative transposon-like" evidence="1">
    <location>
        <begin position="15"/>
        <end position="79"/>
    </location>
</feature>
<comment type="caution">
    <text evidence="3">The sequence shown here is derived from an EMBL/GenBank/DDBJ whole genome shotgun (WGS) entry which is preliminary data.</text>
</comment>
<evidence type="ECO:0000313" key="4">
    <source>
        <dbReference type="Proteomes" id="UP000787672"/>
    </source>
</evidence>
<dbReference type="EMBL" id="JAHLQN010000001">
    <property type="protein sequence ID" value="MBU5626780.1"/>
    <property type="molecule type" value="Genomic_DNA"/>
</dbReference>
<evidence type="ECO:0000313" key="3">
    <source>
        <dbReference type="EMBL" id="MBU5626780.1"/>
    </source>
</evidence>
<keyword evidence="4" id="KW-1185">Reference proteome</keyword>
<dbReference type="Pfam" id="PF12645">
    <property type="entry name" value="HTH_16"/>
    <property type="match status" value="1"/>
</dbReference>
<evidence type="ECO:0000259" key="1">
    <source>
        <dbReference type="Pfam" id="PF12645"/>
    </source>
</evidence>
<name>A0ABS6F9P3_9FIRM</name>
<accession>A0ABS6F9P3</accession>
<sequence length="84" mass="9526">MTNKPGNANVSLLPFSTIEAASSGDVDAINAVLRHYERYMAALATRRLYDENGVEHLCIDEEKLCRMRTKLITKIIEFKVIRTV</sequence>
<protein>
    <submittedName>
        <fullName evidence="3">Helix-turn-helix domain-containing protein</fullName>
    </submittedName>
</protein>
<evidence type="ECO:0000313" key="2">
    <source>
        <dbReference type="EMBL" id="MBU5625464.1"/>
    </source>
</evidence>
<dbReference type="InterPro" id="IPR024760">
    <property type="entry name" value="HTH_dom_conjug_TS-like"/>
</dbReference>
<dbReference type="EMBL" id="JAHLQN010000001">
    <property type="protein sequence ID" value="MBU5625464.1"/>
    <property type="molecule type" value="Genomic_DNA"/>
</dbReference>
<organism evidence="3 4">
    <name type="scientific">Dysosmobacter acutus</name>
    <dbReference type="NCBI Taxonomy" id="2841504"/>
    <lineage>
        <taxon>Bacteria</taxon>
        <taxon>Bacillati</taxon>
        <taxon>Bacillota</taxon>
        <taxon>Clostridia</taxon>
        <taxon>Eubacteriales</taxon>
        <taxon>Oscillospiraceae</taxon>
        <taxon>Dysosmobacter</taxon>
    </lineage>
</organism>
<dbReference type="RefSeq" id="WP_216557324.1">
    <property type="nucleotide sequence ID" value="NZ_JAHLQN010000001.1"/>
</dbReference>
<reference evidence="3 4" key="1">
    <citation type="submission" date="2021-06" db="EMBL/GenBank/DDBJ databases">
        <authorList>
            <person name="Sun Q."/>
            <person name="Li D."/>
        </authorList>
    </citation>
    <scope>NUCLEOTIDE SEQUENCE [LARGE SCALE GENOMIC DNA]</scope>
    <source>
        <strain evidence="3 4">MSJ-2</strain>
    </source>
</reference>
<dbReference type="Proteomes" id="UP000787672">
    <property type="component" value="Unassembled WGS sequence"/>
</dbReference>